<dbReference type="SUPFAM" id="SSF54862">
    <property type="entry name" value="4Fe-4S ferredoxins"/>
    <property type="match status" value="1"/>
</dbReference>
<dbReference type="PANTHER" id="PTHR43177">
    <property type="entry name" value="PROTEIN NRFC"/>
    <property type="match status" value="1"/>
</dbReference>
<dbReference type="PROSITE" id="PS51379">
    <property type="entry name" value="4FE4S_FER_2"/>
    <property type="match status" value="1"/>
</dbReference>
<evidence type="ECO:0000256" key="6">
    <source>
        <dbReference type="ARBA" id="ARBA00023004"/>
    </source>
</evidence>
<name>A0A7K0ICX9_9ACTN</name>
<evidence type="ECO:0000259" key="8">
    <source>
        <dbReference type="PROSITE" id="PS51379"/>
    </source>
</evidence>
<dbReference type="GO" id="GO:0051539">
    <property type="term" value="F:4 iron, 4 sulfur cluster binding"/>
    <property type="evidence" value="ECO:0007669"/>
    <property type="project" value="UniProtKB-KW"/>
</dbReference>
<dbReference type="PANTHER" id="PTHR43177:SF5">
    <property type="entry name" value="ANAEROBIC DIMETHYL SULFOXIDE REDUCTASE CHAIN B-RELATED"/>
    <property type="match status" value="1"/>
</dbReference>
<comment type="caution">
    <text evidence="9">The sequence shown here is derived from an EMBL/GenBank/DDBJ whole genome shotgun (WGS) entry which is preliminary data.</text>
</comment>
<reference evidence="9 10" key="1">
    <citation type="journal article" date="2019" name="Nat. Med.">
        <title>A library of human gut bacterial isolates paired with longitudinal multiomics data enables mechanistic microbiome research.</title>
        <authorList>
            <person name="Poyet M."/>
            <person name="Groussin M."/>
            <person name="Gibbons S.M."/>
            <person name="Avila-Pacheco J."/>
            <person name="Jiang X."/>
            <person name="Kearney S.M."/>
            <person name="Perrotta A.R."/>
            <person name="Berdy B."/>
            <person name="Zhao S."/>
            <person name="Lieberman T.D."/>
            <person name="Swanson P.K."/>
            <person name="Smith M."/>
            <person name="Roesemann S."/>
            <person name="Alexander J.E."/>
            <person name="Rich S.A."/>
            <person name="Livny J."/>
            <person name="Vlamakis H."/>
            <person name="Clish C."/>
            <person name="Bullock K."/>
            <person name="Deik A."/>
            <person name="Scott J."/>
            <person name="Pierce K.A."/>
            <person name="Xavier R.J."/>
            <person name="Alm E.J."/>
        </authorList>
    </citation>
    <scope>NUCLEOTIDE SEQUENCE [LARGE SCALE GENOMIC DNA]</scope>
    <source>
        <strain evidence="9 10">BIOML-A1</strain>
    </source>
</reference>
<evidence type="ECO:0000313" key="9">
    <source>
        <dbReference type="EMBL" id="MSA95477.1"/>
    </source>
</evidence>
<keyword evidence="4" id="KW-0677">Repeat</keyword>
<dbReference type="AlphaFoldDB" id="A0A7K0ICX9"/>
<evidence type="ECO:0000256" key="5">
    <source>
        <dbReference type="ARBA" id="ARBA00022982"/>
    </source>
</evidence>
<evidence type="ECO:0000256" key="7">
    <source>
        <dbReference type="ARBA" id="ARBA00023014"/>
    </source>
</evidence>
<proteinExistence type="predicted"/>
<dbReference type="Gene3D" id="3.30.70.20">
    <property type="match status" value="1"/>
</dbReference>
<dbReference type="RefSeq" id="WP_154270593.1">
    <property type="nucleotide sequence ID" value="NZ_JAJCHO010000009.1"/>
</dbReference>
<evidence type="ECO:0000256" key="4">
    <source>
        <dbReference type="ARBA" id="ARBA00022737"/>
    </source>
</evidence>
<dbReference type="InterPro" id="IPR050954">
    <property type="entry name" value="ET_IronSulfur_Cluster-Binding"/>
</dbReference>
<dbReference type="InterPro" id="IPR017896">
    <property type="entry name" value="4Fe4S_Fe-S-bd"/>
</dbReference>
<gene>
    <name evidence="9" type="ORF">GKG38_10515</name>
</gene>
<dbReference type="EMBL" id="WKZA01000051">
    <property type="protein sequence ID" value="MSA95477.1"/>
    <property type="molecule type" value="Genomic_DNA"/>
</dbReference>
<evidence type="ECO:0000256" key="1">
    <source>
        <dbReference type="ARBA" id="ARBA00022448"/>
    </source>
</evidence>
<keyword evidence="7" id="KW-0411">Iron-sulfur</keyword>
<evidence type="ECO:0000256" key="2">
    <source>
        <dbReference type="ARBA" id="ARBA00022485"/>
    </source>
</evidence>
<protein>
    <submittedName>
        <fullName evidence="9">Oxidoreductase</fullName>
    </submittedName>
</protein>
<organism evidence="9 10">
    <name type="scientific">Gordonibacter urolithinfaciens</name>
    <dbReference type="NCBI Taxonomy" id="1335613"/>
    <lineage>
        <taxon>Bacteria</taxon>
        <taxon>Bacillati</taxon>
        <taxon>Actinomycetota</taxon>
        <taxon>Coriobacteriia</taxon>
        <taxon>Eggerthellales</taxon>
        <taxon>Eggerthellaceae</taxon>
        <taxon>Gordonibacter</taxon>
    </lineage>
</organism>
<keyword evidence="1" id="KW-0813">Transport</keyword>
<dbReference type="Proteomes" id="UP000462865">
    <property type="component" value="Unassembled WGS sequence"/>
</dbReference>
<evidence type="ECO:0000313" key="10">
    <source>
        <dbReference type="Proteomes" id="UP000462865"/>
    </source>
</evidence>
<feature type="domain" description="4Fe-4S ferredoxin-type" evidence="8">
    <location>
        <begin position="7"/>
        <end position="37"/>
    </location>
</feature>
<evidence type="ECO:0000256" key="3">
    <source>
        <dbReference type="ARBA" id="ARBA00022723"/>
    </source>
</evidence>
<sequence>MADYSNYGLLIDYKYCDNCGSCVVACQEEKGLAADQYGIKVFEKGPWKKDDATMEDGWDWDYIPVPTDRCDMCAERLDAGKKPMCVKHCLTFCMDYGPIEVLAKKAADLGEKVAIYKVR</sequence>
<dbReference type="GO" id="GO:0046872">
    <property type="term" value="F:metal ion binding"/>
    <property type="evidence" value="ECO:0007669"/>
    <property type="project" value="UniProtKB-KW"/>
</dbReference>
<keyword evidence="5" id="KW-0249">Electron transport</keyword>
<keyword evidence="2" id="KW-0004">4Fe-4S</keyword>
<keyword evidence="3" id="KW-0479">Metal-binding</keyword>
<keyword evidence="6" id="KW-0408">Iron</keyword>
<accession>A0A7K0ICX9</accession>